<dbReference type="EMBL" id="STFG01000032">
    <property type="protein sequence ID" value="THT96300.1"/>
    <property type="molecule type" value="Genomic_DNA"/>
</dbReference>
<proteinExistence type="predicted"/>
<evidence type="ECO:0000313" key="2">
    <source>
        <dbReference type="EMBL" id="THT96300.1"/>
    </source>
</evidence>
<dbReference type="PANTHER" id="PTHR46438">
    <property type="entry name" value="ALPHA/BETA-HYDROLASES SUPERFAMILY PROTEIN"/>
    <property type="match status" value="1"/>
</dbReference>
<keyword evidence="3" id="KW-1185">Reference proteome</keyword>
<dbReference type="Pfam" id="PF00561">
    <property type="entry name" value="Abhydrolase_1"/>
    <property type="match status" value="1"/>
</dbReference>
<dbReference type="GO" id="GO:0016787">
    <property type="term" value="F:hydrolase activity"/>
    <property type="evidence" value="ECO:0007669"/>
    <property type="project" value="UniProtKB-KW"/>
</dbReference>
<evidence type="ECO:0000259" key="1">
    <source>
        <dbReference type="Pfam" id="PF00561"/>
    </source>
</evidence>
<gene>
    <name evidence="2" type="ORF">E9531_16500</name>
</gene>
<dbReference type="InterPro" id="IPR000639">
    <property type="entry name" value="Epox_hydrolase-like"/>
</dbReference>
<evidence type="ECO:0000313" key="3">
    <source>
        <dbReference type="Proteomes" id="UP000308917"/>
    </source>
</evidence>
<accession>A0A4S8EQC2</accession>
<comment type="caution">
    <text evidence="2">The sequence shown here is derived from an EMBL/GenBank/DDBJ whole genome shotgun (WGS) entry which is preliminary data.</text>
</comment>
<dbReference type="PRINTS" id="PR00412">
    <property type="entry name" value="EPOXHYDRLASE"/>
</dbReference>
<dbReference type="Gene3D" id="3.40.50.1820">
    <property type="entry name" value="alpha/beta hydrolase"/>
    <property type="match status" value="1"/>
</dbReference>
<dbReference type="InterPro" id="IPR000073">
    <property type="entry name" value="AB_hydrolase_1"/>
</dbReference>
<keyword evidence="2" id="KW-0378">Hydrolase</keyword>
<dbReference type="Proteomes" id="UP000308917">
    <property type="component" value="Unassembled WGS sequence"/>
</dbReference>
<sequence length="299" mass="32122">MVLSDSDVGGDQAAAVAQARQTIAALDAQAYRHDVPLAGADPAAFVRWRRWGQGAPVVLIHGGHGSWQHWIKNIEALAQDRSVWVPDMPGYGDSSPAAANPQEELAYCRAIVAGLLQTMDAVLPHGSVDVVGFSFGGLVAGLLTAQCPRVRSLALLGPSGHAGPRQQIKDLVRWRGLQGQALADAMRNNLAATMLHQPEAIDAMAVQVHTHSSLQARYRSRTVSRTGVLVDALSTLAQPMLFVWGEHDVTAIPAVAAAALVQGQAQRRAHVWPNVGHWVQYEAAEPINQQLRKWLSQPA</sequence>
<name>A0A4S8EQC2_9BURK</name>
<protein>
    <submittedName>
        <fullName evidence="2">Alpha/beta fold hydrolase</fullName>
    </submittedName>
</protein>
<dbReference type="SUPFAM" id="SSF53474">
    <property type="entry name" value="alpha/beta-Hydrolases"/>
    <property type="match status" value="1"/>
</dbReference>
<organism evidence="2 3">
    <name type="scientific">Lampropedia puyangensis</name>
    <dbReference type="NCBI Taxonomy" id="1330072"/>
    <lineage>
        <taxon>Bacteria</taxon>
        <taxon>Pseudomonadati</taxon>
        <taxon>Pseudomonadota</taxon>
        <taxon>Betaproteobacteria</taxon>
        <taxon>Burkholderiales</taxon>
        <taxon>Comamonadaceae</taxon>
        <taxon>Lampropedia</taxon>
    </lineage>
</organism>
<reference evidence="2 3" key="1">
    <citation type="journal article" date="2015" name="Antonie Van Leeuwenhoek">
        <title>Lampropedia puyangensis sp. nov., isolated from symptomatic bark of Populus ? euramericana canker and emended description of Lampropedia hyalina (Ehrenberg 1832) Lee et al. 2004.</title>
        <authorList>
            <person name="Li Y."/>
            <person name="Wang T."/>
            <person name="Piao C.G."/>
            <person name="Wang L.F."/>
            <person name="Tian G.Z."/>
            <person name="Zhu T.H."/>
            <person name="Guo M.W."/>
        </authorList>
    </citation>
    <scope>NUCLEOTIDE SEQUENCE [LARGE SCALE GENOMIC DNA]</scope>
    <source>
        <strain evidence="2 3">2-bin</strain>
    </source>
</reference>
<dbReference type="AlphaFoldDB" id="A0A4S8EQC2"/>
<dbReference type="InterPro" id="IPR029058">
    <property type="entry name" value="AB_hydrolase_fold"/>
</dbReference>
<dbReference type="OrthoDB" id="8562572at2"/>
<feature type="domain" description="AB hydrolase-1" evidence="1">
    <location>
        <begin position="56"/>
        <end position="283"/>
    </location>
</feature>